<dbReference type="PROSITE" id="PS51257">
    <property type="entry name" value="PROKAR_LIPOPROTEIN"/>
    <property type="match status" value="1"/>
</dbReference>
<accession>A0ABY6J192</accession>
<dbReference type="Proteomes" id="UP001162741">
    <property type="component" value="Chromosome"/>
</dbReference>
<evidence type="ECO:0008006" key="4">
    <source>
        <dbReference type="Google" id="ProtNLM"/>
    </source>
</evidence>
<keyword evidence="1" id="KW-0732">Signal</keyword>
<reference evidence="2" key="1">
    <citation type="submission" date="2022-10" db="EMBL/GenBank/DDBJ databases">
        <title>Chitinophaga sp. nov., isolated from soil.</title>
        <authorList>
            <person name="Jeon C.O."/>
        </authorList>
    </citation>
    <scope>NUCLEOTIDE SEQUENCE</scope>
    <source>
        <strain evidence="2">R8</strain>
    </source>
</reference>
<evidence type="ECO:0000313" key="2">
    <source>
        <dbReference type="EMBL" id="UYQ92392.1"/>
    </source>
</evidence>
<feature type="signal peptide" evidence="1">
    <location>
        <begin position="1"/>
        <end position="22"/>
    </location>
</feature>
<keyword evidence="3" id="KW-1185">Reference proteome</keyword>
<organism evidence="2 3">
    <name type="scientific">Chitinophaga horti</name>
    <dbReference type="NCBI Taxonomy" id="2920382"/>
    <lineage>
        <taxon>Bacteria</taxon>
        <taxon>Pseudomonadati</taxon>
        <taxon>Bacteroidota</taxon>
        <taxon>Chitinophagia</taxon>
        <taxon>Chitinophagales</taxon>
        <taxon>Chitinophagaceae</taxon>
        <taxon>Chitinophaga</taxon>
    </lineage>
</organism>
<feature type="chain" id="PRO_5045268320" description="Lipocalin-like domain-containing protein" evidence="1">
    <location>
        <begin position="23"/>
        <end position="168"/>
    </location>
</feature>
<sequence>MKKILHAIMVTGLMAVVFSACKSSKSAQGPTAKSEKKNIKGTWVLNNVSFEGVPKTARVTTVFNNIPYKCLEGSVWTLPNATANGSYAITSSETGCSPVTQNIVWSTYDRDGIVYFQFKELLSGVKAKNTADGYRVELTTAGDNAMTWRAPVTIDGTTAYIVYSLSRR</sequence>
<name>A0ABY6J192_9BACT</name>
<protein>
    <recommendedName>
        <fullName evidence="4">Lipocalin-like domain-containing protein</fullName>
    </recommendedName>
</protein>
<evidence type="ECO:0000313" key="3">
    <source>
        <dbReference type="Proteomes" id="UP001162741"/>
    </source>
</evidence>
<evidence type="ECO:0000256" key="1">
    <source>
        <dbReference type="SAM" id="SignalP"/>
    </source>
</evidence>
<gene>
    <name evidence="2" type="ORF">MKQ68_20110</name>
</gene>
<proteinExistence type="predicted"/>
<dbReference type="EMBL" id="CP107006">
    <property type="protein sequence ID" value="UYQ92392.1"/>
    <property type="molecule type" value="Genomic_DNA"/>
</dbReference>
<dbReference type="RefSeq" id="WP_264280661.1">
    <property type="nucleotide sequence ID" value="NZ_CP107006.1"/>
</dbReference>